<name>A0A9Q3WLP1_9RHOB</name>
<proteinExistence type="predicted"/>
<keyword evidence="3" id="KW-0813">Transport</keyword>
<keyword evidence="3" id="KW-0407">Ion channel</keyword>
<feature type="domain" description="Potassium channel" evidence="2">
    <location>
        <begin position="67"/>
        <end position="135"/>
    </location>
</feature>
<evidence type="ECO:0000313" key="3">
    <source>
        <dbReference type="EMBL" id="MCE8538391.1"/>
    </source>
</evidence>
<feature type="transmembrane region" description="Helical" evidence="1">
    <location>
        <begin position="12"/>
        <end position="37"/>
    </location>
</feature>
<dbReference type="GO" id="GO:0034220">
    <property type="term" value="P:monoatomic ion transmembrane transport"/>
    <property type="evidence" value="ECO:0007669"/>
    <property type="project" value="UniProtKB-KW"/>
</dbReference>
<dbReference type="AlphaFoldDB" id="A0A9Q3WLP1"/>
<evidence type="ECO:0000256" key="1">
    <source>
        <dbReference type="SAM" id="Phobius"/>
    </source>
</evidence>
<evidence type="ECO:0000259" key="2">
    <source>
        <dbReference type="Pfam" id="PF07885"/>
    </source>
</evidence>
<sequence>MTLLQQIMWGSLYLGLCFVVEVLLLVWCTLLLVRLAARLRHLSQAMRTAAVMSVSLVFIVLAHTLQVWLWAGVWIWSDVLVDWNEALYFSLVTYTTLGYGDIVLGPGLRIFAAFAAVAGLLTFGLSTAYLVALMTRVFEGRLPR</sequence>
<dbReference type="SUPFAM" id="SSF81324">
    <property type="entry name" value="Voltage-gated potassium channels"/>
    <property type="match status" value="1"/>
</dbReference>
<dbReference type="InterPro" id="IPR013099">
    <property type="entry name" value="K_chnl_dom"/>
</dbReference>
<keyword evidence="1" id="KW-1133">Transmembrane helix</keyword>
<dbReference type="Gene3D" id="1.10.287.70">
    <property type="match status" value="1"/>
</dbReference>
<keyword evidence="1" id="KW-0812">Transmembrane</keyword>
<dbReference type="EMBL" id="JAGQAF010000007">
    <property type="protein sequence ID" value="MCE8538391.1"/>
    <property type="molecule type" value="Genomic_DNA"/>
</dbReference>
<keyword evidence="3" id="KW-0406">Ion transport</keyword>
<keyword evidence="1" id="KW-0472">Membrane</keyword>
<evidence type="ECO:0000313" key="4">
    <source>
        <dbReference type="Proteomes" id="UP000813672"/>
    </source>
</evidence>
<dbReference type="Proteomes" id="UP000813672">
    <property type="component" value="Unassembled WGS sequence"/>
</dbReference>
<dbReference type="RefSeq" id="WP_234220121.1">
    <property type="nucleotide sequence ID" value="NZ_JAGQAF010000007.1"/>
</dbReference>
<organism evidence="3 4">
    <name type="scientific">Ruegeria pomeroyi</name>
    <dbReference type="NCBI Taxonomy" id="89184"/>
    <lineage>
        <taxon>Bacteria</taxon>
        <taxon>Pseudomonadati</taxon>
        <taxon>Pseudomonadota</taxon>
        <taxon>Alphaproteobacteria</taxon>
        <taxon>Rhodobacterales</taxon>
        <taxon>Roseobacteraceae</taxon>
        <taxon>Ruegeria</taxon>
    </lineage>
</organism>
<dbReference type="Pfam" id="PF07885">
    <property type="entry name" value="Ion_trans_2"/>
    <property type="match status" value="1"/>
</dbReference>
<protein>
    <submittedName>
        <fullName evidence="3">Two pore domain potassium channel family protein</fullName>
    </submittedName>
</protein>
<gene>
    <name evidence="3" type="ORF">KBY27_13120</name>
</gene>
<feature type="transmembrane region" description="Helical" evidence="1">
    <location>
        <begin position="111"/>
        <end position="134"/>
    </location>
</feature>
<comment type="caution">
    <text evidence="3">The sequence shown here is derived from an EMBL/GenBank/DDBJ whole genome shotgun (WGS) entry which is preliminary data.</text>
</comment>
<reference evidence="3" key="1">
    <citation type="journal article" date="2021" name="Environ. Microbiol.">
        <title>Cryptic niche differentiation of novel sediment ecotypes of Rugeria pomeroyi correlates with nitrate respiration.</title>
        <authorList>
            <person name="Lin X."/>
            <person name="McNichol J."/>
            <person name="Chu X."/>
            <person name="Qian Y."/>
            <person name="Luo H."/>
        </authorList>
    </citation>
    <scope>NUCLEOTIDE SEQUENCE</scope>
    <source>
        <strain evidence="3">SZCCDBB064</strain>
    </source>
</reference>
<feature type="transmembrane region" description="Helical" evidence="1">
    <location>
        <begin position="86"/>
        <end position="104"/>
    </location>
</feature>
<feature type="transmembrane region" description="Helical" evidence="1">
    <location>
        <begin position="49"/>
        <end position="71"/>
    </location>
</feature>
<accession>A0A9Q3WLP1</accession>